<accession>A0A5S3VAU6</accession>
<gene>
    <name evidence="1" type="ORF">CWC19_06535</name>
    <name evidence="2" type="ORF">CWC20_00210</name>
</gene>
<evidence type="ECO:0000313" key="3">
    <source>
        <dbReference type="Proteomes" id="UP000307164"/>
    </source>
</evidence>
<name>A0A5S3VAU6_9GAMM</name>
<evidence type="ECO:0000313" key="1">
    <source>
        <dbReference type="EMBL" id="TMO69087.1"/>
    </source>
</evidence>
<dbReference type="EMBL" id="PNBX01000024">
    <property type="protein sequence ID" value="TMO69087.1"/>
    <property type="molecule type" value="Genomic_DNA"/>
</dbReference>
<reference evidence="4" key="2">
    <citation type="submission" date="2019-06" db="EMBL/GenBank/DDBJ databases">
        <title>Co-occurence of chitin degradation, pigmentation and bioactivity in marine Pseudoalteromonas.</title>
        <authorList>
            <person name="Sonnenschein E.C."/>
            <person name="Bech P.K."/>
        </authorList>
    </citation>
    <scope>NUCLEOTIDE SEQUENCE [LARGE SCALE GENOMIC DNA]</scope>
    <source>
        <strain evidence="4">S3790</strain>
    </source>
</reference>
<comment type="caution">
    <text evidence="1">The sequence shown here is derived from an EMBL/GenBank/DDBJ whole genome shotgun (WGS) entry which is preliminary data.</text>
</comment>
<evidence type="ECO:0000313" key="2">
    <source>
        <dbReference type="EMBL" id="TMO79077.1"/>
    </source>
</evidence>
<dbReference type="AlphaFoldDB" id="A0A5S3VAU6"/>
<keyword evidence="3" id="KW-1185">Reference proteome</keyword>
<dbReference type="Proteomes" id="UP000307164">
    <property type="component" value="Unassembled WGS sequence"/>
</dbReference>
<dbReference type="Proteomes" id="UP000307217">
    <property type="component" value="Unassembled WGS sequence"/>
</dbReference>
<reference evidence="1" key="3">
    <citation type="submission" date="2019-09" db="EMBL/GenBank/DDBJ databases">
        <title>Co-occurence of chitin degradation, pigmentation and bioactivity in marine Pseudoalteromonas.</title>
        <authorList>
            <person name="Sonnenschein E.C."/>
            <person name="Bech P.K."/>
        </authorList>
    </citation>
    <scope>NUCLEOTIDE SEQUENCE</scope>
    <source>
        <strain evidence="1">S3790</strain>
        <strain evidence="2 3">S3895</strain>
    </source>
</reference>
<reference evidence="1 4" key="1">
    <citation type="submission" date="2018-01" db="EMBL/GenBank/DDBJ databases">
        <authorList>
            <person name="Paulsen S."/>
            <person name="Gram L.K."/>
        </authorList>
    </citation>
    <scope>NUCLEOTIDE SEQUENCE [LARGE SCALE GENOMIC DNA]</scope>
    <source>
        <strain evidence="1 4">S3790</strain>
        <strain evidence="2">S3895</strain>
    </source>
</reference>
<sequence>MNHPPLRLSFAARSLDEHTRIATMQYDTLTLNYQKSEVIIKCILPNDAICGDSISLSATSVTGRDASFSAEVTLTKSALDTGYVELCLTGYGSSGEYVLQLNLLGIYNTIKNTAEFNAKIYNPLNIKTHAHTPFFGRVWAKTAKRHAASVLTSLLSVF</sequence>
<dbReference type="EMBL" id="PNBW01000002">
    <property type="protein sequence ID" value="TMO79077.1"/>
    <property type="molecule type" value="Genomic_DNA"/>
</dbReference>
<dbReference type="OrthoDB" id="6309229at2"/>
<protein>
    <submittedName>
        <fullName evidence="1">Uncharacterized protein</fullName>
    </submittedName>
</protein>
<proteinExistence type="predicted"/>
<organism evidence="1 4">
    <name type="scientific">Pseudoalteromonas aurantia</name>
    <dbReference type="NCBI Taxonomy" id="43654"/>
    <lineage>
        <taxon>Bacteria</taxon>
        <taxon>Pseudomonadati</taxon>
        <taxon>Pseudomonadota</taxon>
        <taxon>Gammaproteobacteria</taxon>
        <taxon>Alteromonadales</taxon>
        <taxon>Pseudoalteromonadaceae</taxon>
        <taxon>Pseudoalteromonas</taxon>
    </lineage>
</organism>
<dbReference type="RefSeq" id="WP_138591086.1">
    <property type="nucleotide sequence ID" value="NZ_PNBW01000002.1"/>
</dbReference>
<evidence type="ECO:0000313" key="4">
    <source>
        <dbReference type="Proteomes" id="UP000307217"/>
    </source>
</evidence>